<feature type="compositionally biased region" description="Polar residues" evidence="1">
    <location>
        <begin position="1590"/>
        <end position="1599"/>
    </location>
</feature>
<feature type="compositionally biased region" description="Low complexity" evidence="1">
    <location>
        <begin position="245"/>
        <end position="260"/>
    </location>
</feature>
<feature type="compositionally biased region" description="Low complexity" evidence="1">
    <location>
        <begin position="1505"/>
        <end position="1516"/>
    </location>
</feature>
<dbReference type="Pfam" id="PF24564">
    <property type="entry name" value="DUF7605"/>
    <property type="match status" value="1"/>
</dbReference>
<feature type="region of interest" description="Disordered" evidence="1">
    <location>
        <begin position="331"/>
        <end position="384"/>
    </location>
</feature>
<feature type="compositionally biased region" description="Basic and acidic residues" evidence="1">
    <location>
        <begin position="1532"/>
        <end position="1544"/>
    </location>
</feature>
<feature type="compositionally biased region" description="Polar residues" evidence="1">
    <location>
        <begin position="159"/>
        <end position="173"/>
    </location>
</feature>
<dbReference type="InterPro" id="IPR027417">
    <property type="entry name" value="P-loop_NTPase"/>
</dbReference>
<evidence type="ECO:0000259" key="2">
    <source>
        <dbReference type="Pfam" id="PF00350"/>
    </source>
</evidence>
<keyword evidence="4" id="KW-0378">Hydrolase</keyword>
<feature type="domain" description="DUF7605" evidence="3">
    <location>
        <begin position="1115"/>
        <end position="1291"/>
    </location>
</feature>
<feature type="compositionally biased region" description="Acidic residues" evidence="1">
    <location>
        <begin position="834"/>
        <end position="859"/>
    </location>
</feature>
<dbReference type="Gene3D" id="3.40.50.300">
    <property type="entry name" value="P-loop containing nucleotide triphosphate hydrolases"/>
    <property type="match status" value="1"/>
</dbReference>
<dbReference type="InterPro" id="IPR045063">
    <property type="entry name" value="Dynamin_N"/>
</dbReference>
<dbReference type="EMBL" id="FWEW01000736">
    <property type="protein sequence ID" value="SLM35559.1"/>
    <property type="molecule type" value="Genomic_DNA"/>
</dbReference>
<feature type="compositionally biased region" description="Polar residues" evidence="1">
    <location>
        <begin position="180"/>
        <end position="193"/>
    </location>
</feature>
<feature type="region of interest" description="Disordered" evidence="1">
    <location>
        <begin position="805"/>
        <end position="872"/>
    </location>
</feature>
<dbReference type="PANTHER" id="PTHR36681">
    <property type="entry name" value="NUCLEAR GTPASE, GERMINAL CENTER-ASSOCIATED, TANDEM DUPLICATE 3"/>
    <property type="match status" value="1"/>
</dbReference>
<feature type="compositionally biased region" description="Basic and acidic residues" evidence="1">
    <location>
        <begin position="1392"/>
        <end position="1415"/>
    </location>
</feature>
<feature type="region of interest" description="Disordered" evidence="1">
    <location>
        <begin position="1492"/>
        <end position="1637"/>
    </location>
</feature>
<evidence type="ECO:0000259" key="3">
    <source>
        <dbReference type="Pfam" id="PF24564"/>
    </source>
</evidence>
<evidence type="ECO:0000256" key="1">
    <source>
        <dbReference type="SAM" id="MobiDB-lite"/>
    </source>
</evidence>
<feature type="region of interest" description="Disordered" evidence="1">
    <location>
        <begin position="1444"/>
        <end position="1470"/>
    </location>
</feature>
<reference evidence="5" key="1">
    <citation type="submission" date="2017-03" db="EMBL/GenBank/DDBJ databases">
        <authorList>
            <person name="Sharma R."/>
            <person name="Thines M."/>
        </authorList>
    </citation>
    <scope>NUCLEOTIDE SEQUENCE [LARGE SCALE GENOMIC DNA]</scope>
</reference>
<feature type="compositionally biased region" description="Low complexity" evidence="1">
    <location>
        <begin position="363"/>
        <end position="377"/>
    </location>
</feature>
<dbReference type="InterPro" id="IPR056024">
    <property type="entry name" value="DUF7605"/>
</dbReference>
<feature type="compositionally biased region" description="Polar residues" evidence="1">
    <location>
        <begin position="202"/>
        <end position="218"/>
    </location>
</feature>
<feature type="compositionally biased region" description="Basic and acidic residues" evidence="1">
    <location>
        <begin position="1459"/>
        <end position="1470"/>
    </location>
</feature>
<feature type="compositionally biased region" description="Acidic residues" evidence="1">
    <location>
        <begin position="1612"/>
        <end position="1623"/>
    </location>
</feature>
<feature type="region of interest" description="Disordered" evidence="1">
    <location>
        <begin position="1375"/>
        <end position="1430"/>
    </location>
</feature>
<accession>A0A1W5CY15</accession>
<feature type="domain" description="Dynamin N-terminal" evidence="2">
    <location>
        <begin position="466"/>
        <end position="705"/>
    </location>
</feature>
<dbReference type="Proteomes" id="UP000192927">
    <property type="component" value="Unassembled WGS sequence"/>
</dbReference>
<dbReference type="Pfam" id="PF00350">
    <property type="entry name" value="Dynamin_N"/>
    <property type="match status" value="1"/>
</dbReference>
<proteinExistence type="predicted"/>
<name>A0A1W5CY15_9LECA</name>
<dbReference type="GO" id="GO:0016787">
    <property type="term" value="F:hydrolase activity"/>
    <property type="evidence" value="ECO:0007669"/>
    <property type="project" value="UniProtKB-KW"/>
</dbReference>
<feature type="region of interest" description="Disordered" evidence="1">
    <location>
        <begin position="113"/>
        <end position="134"/>
    </location>
</feature>
<protein>
    <submittedName>
        <fullName evidence="4">p-loop containing nucleoside triphosphate hydrolase</fullName>
    </submittedName>
</protein>
<dbReference type="PANTHER" id="PTHR36681:SF3">
    <property type="entry name" value="NUCLEAR GTPASE, GERMINAL CENTER-ASSOCIATED, TANDEM DUPLICATE 3"/>
    <property type="match status" value="1"/>
</dbReference>
<evidence type="ECO:0000313" key="5">
    <source>
        <dbReference type="Proteomes" id="UP000192927"/>
    </source>
</evidence>
<feature type="region of interest" description="Disordered" evidence="1">
    <location>
        <begin position="156"/>
        <end position="272"/>
    </location>
</feature>
<organism evidence="4 5">
    <name type="scientific">Lasallia pustulata</name>
    <dbReference type="NCBI Taxonomy" id="136370"/>
    <lineage>
        <taxon>Eukaryota</taxon>
        <taxon>Fungi</taxon>
        <taxon>Dikarya</taxon>
        <taxon>Ascomycota</taxon>
        <taxon>Pezizomycotina</taxon>
        <taxon>Lecanoromycetes</taxon>
        <taxon>OSLEUM clade</taxon>
        <taxon>Umbilicariomycetidae</taxon>
        <taxon>Umbilicariales</taxon>
        <taxon>Umbilicariaceae</taxon>
        <taxon>Lasallia</taxon>
    </lineage>
</organism>
<evidence type="ECO:0000313" key="4">
    <source>
        <dbReference type="EMBL" id="SLM35559.1"/>
    </source>
</evidence>
<sequence length="1637" mass="181319">MDSSFHGKTKAVVPNHPSKSSTYWVAVLKTDKRPEGEKVEDDYLWVKCHAKVTIRTIREQYQSRNFPDESVTLKYGSRVPADTAIMADLNTHGDQVVALEAVKASEVQERMSLTRTPLQPSNQQIPAPSQPLWARNSVQPHDAQLKAYPSPYTEAYAPSQVQKPSSEVTSHSSLYARGSPQRNENHVPQSLSVHSIGPRSSIPLSTSTAQTSSNTGTASPLFRGAMGGVSSARSTSPLVYGKLGTASPSVPGPPTSSTDPYRPSSPKPGDAPFVYYVAERRNMTRRAQPSKSEGQIDSLLMDSWLAAPLWERTMYEAKATAAISAAAAAATRSTPTVSTQNPIAPLVPRPSVTFKHEQSVAPSDTSTDSSMTSSSDRSTPDGEVPNELAFASVESEQRPQTQFQIQSLLADCTPEQLERSVEKGVELLEDMKRPIIDEVSRSADAAQWVQQIQNLQKQAAKTRTIVGVVGNTGAGKSSVINAMLDEERLVPTNCMRACTAVVTEISYNHEQCPYRAEIEFITVADWQKELQTLFEDLLDGSGNVSRDCANEDTDAGIAYAKIKAVYPKKTKEDIANSSIERLLQEVSHVLGNSKKIEESDSLRFYKRLQYYVDSKEKSTGDKGKDKKKKEKREMEFWPLIRVVRIYVKSPALSTGAVIVDLPGVHDSNAARAAVAEGYMKQCTGLWIVAPINRAVDDKAAKSLLGESFKRQLKMDGGFSSVTFICSKTDDISLMEAQDSLGLDEEMEASWEEMSHHAKEQRRLQKELEEMKESKAIYGEVMADVDEQLETWELLRDDLEAGKTVFAPRPNLSKKRKISQGSSKQRKKQRRSSDESSEDDDHSIYEEDESTTEDAEDAEDSNLKGGPLNEDQITSKIAELRTTKRDARKQRTEIEEKITAVRAGIKEASDAEKRIEAEMAALCISGRNAYSKGAIQQDFAAGIKELDQELAAEEDEENFNPDVETRDYDKVARSLPVFCVSSRGYQKLQGRLQKDGYVPGFKSIEETEIPQLQAHCKKLTEAGRAANCKRFLNSFSQLLNSLTMWVSSDGTGVLLTAEQKAKEAKFLQGSLKKLESGLENVAQTACKELKEEFGDNIYAKYDTAVTSATNEAGNTSAKWGLPVNREDRAAGGLCWSTYKAICRRNGVYSNAQGPHEWNVQLADPMMKVLASGWEKTFTRRSPAVMASFSKSVGSILRDFHRDVDMRARKVGAGLAGLHMLQQQVRVYDDIFKDLSNAMRETINAQQKEVNREFIPVIERAMARAYELCVEERGTGSFMRMKGHMNEHVKEERHTMFEQSTKEVKERLTTMVRSVEEVMLNKADEVFMQIRRDYLAVLGGAETPQGEFMPKWERTMRQEVMEVISGCEKAFKKIVGVEDEEEDQEDHGEDVPEDDVKKQDEDGGTKVEDVKPKPEKEDEHDDALGLQGIPEADTSTLEEHKGYYGIPDEIKPEENNEDHENDALGFRERPEVEIPILEQRDESLDTHDVHMKDSPAIEHHLAPPPTLDTTLPATEAADGTSDAADMTDYSTAKETAHASSGEERTPARLSDAPPTIPSLAAEPRANTSTDDPDFRRASVSPGPEELIPSPDSVDQQLQSENRGFDGDGGALGDRDEDLDDGEVDGGIESASGDSWEEEG</sequence>
<feature type="compositionally biased region" description="Polar residues" evidence="1">
    <location>
        <begin position="113"/>
        <end position="127"/>
    </location>
</feature>
<keyword evidence="5" id="KW-1185">Reference proteome</keyword>
<feature type="compositionally biased region" description="Acidic residues" evidence="1">
    <location>
        <begin position="1375"/>
        <end position="1391"/>
    </location>
</feature>
<dbReference type="SUPFAM" id="SSF52540">
    <property type="entry name" value="P-loop containing nucleoside triphosphate hydrolases"/>
    <property type="match status" value="1"/>
</dbReference>
<feature type="compositionally biased region" description="Basic residues" evidence="1">
    <location>
        <begin position="811"/>
        <end position="829"/>
    </location>
</feature>